<dbReference type="AlphaFoldDB" id="A0A3M8D440"/>
<dbReference type="Proteomes" id="UP000281915">
    <property type="component" value="Unassembled WGS sequence"/>
</dbReference>
<sequence>MQTVRDIRHNNEGIVIPSGFKANGWADVLPHEMNVLFQAFCYVVTKYETKAEMEQALDELKALEGTFATPTVDMFKSEQDFEGYVKLLNKHKAFFQRSNYEYPNSREEAIQLFAKWGLLLDKGDVWDIPVYPFPDVTALFKLSEAEQLALSYVKLEALVHPMFSKLVMHLHEQEENSFSYSKADLKAMLNTNDEMLAEVLIKLTPYLEEPIENMLDIPEDEKMSFTVVWERVYEDFLGQQYTGKNLQ</sequence>
<proteinExistence type="predicted"/>
<dbReference type="InterPro" id="IPR046105">
    <property type="entry name" value="DUF6042"/>
</dbReference>
<evidence type="ECO:0000313" key="2">
    <source>
        <dbReference type="Proteomes" id="UP000281915"/>
    </source>
</evidence>
<gene>
    <name evidence="1" type="ORF">EDM58_06150</name>
</gene>
<reference evidence="1 2" key="1">
    <citation type="submission" date="2018-10" db="EMBL/GenBank/DDBJ databases">
        <title>Phylogenomics of Brevibacillus.</title>
        <authorList>
            <person name="Dunlap C."/>
        </authorList>
    </citation>
    <scope>NUCLEOTIDE SEQUENCE [LARGE SCALE GENOMIC DNA]</scope>
    <source>
        <strain evidence="1 2">JCM 15085</strain>
    </source>
</reference>
<protein>
    <submittedName>
        <fullName evidence="1">Uncharacterized protein</fullName>
    </submittedName>
</protein>
<dbReference type="Pfam" id="PF19508">
    <property type="entry name" value="DUF6042"/>
    <property type="match status" value="1"/>
</dbReference>
<dbReference type="EMBL" id="RHHT01000009">
    <property type="protein sequence ID" value="RNB82673.1"/>
    <property type="molecule type" value="Genomic_DNA"/>
</dbReference>
<organism evidence="1 2">
    <name type="scientific">Brevibacillus panacihumi</name>
    <dbReference type="NCBI Taxonomy" id="497735"/>
    <lineage>
        <taxon>Bacteria</taxon>
        <taxon>Bacillati</taxon>
        <taxon>Bacillota</taxon>
        <taxon>Bacilli</taxon>
        <taxon>Bacillales</taxon>
        <taxon>Paenibacillaceae</taxon>
        <taxon>Brevibacillus</taxon>
    </lineage>
</organism>
<dbReference type="RefSeq" id="WP_122912574.1">
    <property type="nucleotide sequence ID" value="NZ_RHHT01000009.1"/>
</dbReference>
<name>A0A3M8D440_9BACL</name>
<accession>A0A3M8D440</accession>
<comment type="caution">
    <text evidence="1">The sequence shown here is derived from an EMBL/GenBank/DDBJ whole genome shotgun (WGS) entry which is preliminary data.</text>
</comment>
<evidence type="ECO:0000313" key="1">
    <source>
        <dbReference type="EMBL" id="RNB82673.1"/>
    </source>
</evidence>